<gene>
    <name evidence="1" type="ORF">H2198_006439</name>
</gene>
<evidence type="ECO:0000313" key="1">
    <source>
        <dbReference type="EMBL" id="KAJ9654496.1"/>
    </source>
</evidence>
<protein>
    <submittedName>
        <fullName evidence="1">Uncharacterized protein</fullName>
    </submittedName>
</protein>
<keyword evidence="2" id="KW-1185">Reference proteome</keyword>
<organism evidence="1 2">
    <name type="scientific">Neophaeococcomyces mojaviensis</name>
    <dbReference type="NCBI Taxonomy" id="3383035"/>
    <lineage>
        <taxon>Eukaryota</taxon>
        <taxon>Fungi</taxon>
        <taxon>Dikarya</taxon>
        <taxon>Ascomycota</taxon>
        <taxon>Pezizomycotina</taxon>
        <taxon>Eurotiomycetes</taxon>
        <taxon>Chaetothyriomycetidae</taxon>
        <taxon>Chaetothyriales</taxon>
        <taxon>Chaetothyriales incertae sedis</taxon>
        <taxon>Neophaeococcomyces</taxon>
    </lineage>
</organism>
<sequence>MTSFEKWECQQVPVQNGTIFFRYAGKGTPLMLLHGVPQTSLMFHTIAPVLVSKGFLVIVPDLPGMGQSVRTTHAPLTSKNAADALATMIAFLGLEQLHVFAYDKGCAPATLLARDHPKLVKSLIVSEYALPGFGHEIAQQPMKNATLFDHWHLGIFTIPEVAVFLIRGREEQFLTWYFWHSSYSGLNAIRDEHFTHYMREWYRPGGLESAVEFLGGSIWEDMEEFKSFKEGGKLEAKILAMGGEASMGNEGMLKMFWGSISASPLETASVPKAGHWLGDENPHWVAEYIAEWIGRSDDTIAAGDLTWLDGGNSGRKEAIAIATERAAKSKAHLMPSHGSSGDL</sequence>
<name>A0ACC3A3G4_9EURO</name>
<accession>A0ACC3A3G4</accession>
<reference evidence="1" key="1">
    <citation type="submission" date="2022-10" db="EMBL/GenBank/DDBJ databases">
        <title>Culturing micro-colonial fungi from biological soil crusts in the Mojave desert and describing Neophaeococcomyces mojavensis, and introducing the new genera and species Taxawa tesnikishii.</title>
        <authorList>
            <person name="Kurbessoian T."/>
            <person name="Stajich J.E."/>
        </authorList>
    </citation>
    <scope>NUCLEOTIDE SEQUENCE</scope>
    <source>
        <strain evidence="1">JES_112</strain>
    </source>
</reference>
<proteinExistence type="predicted"/>
<evidence type="ECO:0000313" key="2">
    <source>
        <dbReference type="Proteomes" id="UP001172386"/>
    </source>
</evidence>
<dbReference type="EMBL" id="JAPDRQ010000119">
    <property type="protein sequence ID" value="KAJ9654496.1"/>
    <property type="molecule type" value="Genomic_DNA"/>
</dbReference>
<comment type="caution">
    <text evidence="1">The sequence shown here is derived from an EMBL/GenBank/DDBJ whole genome shotgun (WGS) entry which is preliminary data.</text>
</comment>
<dbReference type="Proteomes" id="UP001172386">
    <property type="component" value="Unassembled WGS sequence"/>
</dbReference>